<proteinExistence type="predicted"/>
<dbReference type="EMBL" id="CP134213">
    <property type="protein sequence ID" value="WND17218.1"/>
    <property type="molecule type" value="Genomic_DNA"/>
</dbReference>
<evidence type="ECO:0000313" key="1">
    <source>
        <dbReference type="EMBL" id="WND17218.1"/>
    </source>
</evidence>
<keyword evidence="2" id="KW-1185">Reference proteome</keyword>
<name>A0ABY9U376_STRVL</name>
<sequence length="154" mass="17310">MIRAFGAALEKSGFTPTPHHSSTEIDAYMRYHAPLEVYTEESVVKKARLCLLVVACILMAASCSGSDTAVDTSRLTDREEEWVEFSYAHEKSDEIKRTWEELTAAGVKSYLDKQRPRLCGDTASLMQSLKESGYEAGEMQEYKQKTEELICSPL</sequence>
<protein>
    <recommendedName>
        <fullName evidence="3">Lipoprotein</fullName>
    </recommendedName>
</protein>
<reference evidence="1 2" key="1">
    <citation type="submission" date="2023-09" db="EMBL/GenBank/DDBJ databases">
        <title>The genome sequence of Streptomyces anthocyanicus.</title>
        <authorList>
            <person name="Mo P."/>
        </authorList>
    </citation>
    <scope>NUCLEOTIDE SEQUENCE [LARGE SCALE GENOMIC DNA]</scope>
    <source>
        <strain evidence="1 2">JCM 4387</strain>
    </source>
</reference>
<evidence type="ECO:0008006" key="3">
    <source>
        <dbReference type="Google" id="ProtNLM"/>
    </source>
</evidence>
<accession>A0ABY9U376</accession>
<dbReference type="Proteomes" id="UP001249394">
    <property type="component" value="Chromosome"/>
</dbReference>
<gene>
    <name evidence="1" type="ORF">RI060_07605</name>
</gene>
<organism evidence="1 2">
    <name type="scientific">Streptomyces violaceus</name>
    <name type="common">Streptomyces venezuelae</name>
    <dbReference type="NCBI Taxonomy" id="1936"/>
    <lineage>
        <taxon>Bacteria</taxon>
        <taxon>Bacillati</taxon>
        <taxon>Actinomycetota</taxon>
        <taxon>Actinomycetes</taxon>
        <taxon>Kitasatosporales</taxon>
        <taxon>Streptomycetaceae</taxon>
        <taxon>Streptomyces</taxon>
    </lineage>
</organism>
<evidence type="ECO:0000313" key="2">
    <source>
        <dbReference type="Proteomes" id="UP001249394"/>
    </source>
</evidence>